<dbReference type="PANTHER" id="PTHR24198:SF165">
    <property type="entry name" value="ANKYRIN REPEAT-CONTAINING PROTEIN-RELATED"/>
    <property type="match status" value="1"/>
</dbReference>
<dbReference type="SUPFAM" id="SSF48403">
    <property type="entry name" value="Ankyrin repeat"/>
    <property type="match status" value="1"/>
</dbReference>
<dbReference type="Pfam" id="PF12796">
    <property type="entry name" value="Ank_2"/>
    <property type="match status" value="2"/>
</dbReference>
<feature type="repeat" description="ANK" evidence="3">
    <location>
        <begin position="82"/>
        <end position="114"/>
    </location>
</feature>
<protein>
    <submittedName>
        <fullName evidence="4">Uncharacterized protein</fullName>
    </submittedName>
</protein>
<reference evidence="4 5" key="1">
    <citation type="journal article" date="2023" name="Mol. Biol. Evol.">
        <title>Genomics of Secondarily Temperate Adaptation in the Only Non-Antarctic Icefish.</title>
        <authorList>
            <person name="Rivera-Colon A.G."/>
            <person name="Rayamajhi N."/>
            <person name="Minhas B.F."/>
            <person name="Madrigal G."/>
            <person name="Bilyk K.T."/>
            <person name="Yoon V."/>
            <person name="Hune M."/>
            <person name="Gregory S."/>
            <person name="Cheng C.H.C."/>
            <person name="Catchen J.M."/>
        </authorList>
    </citation>
    <scope>NUCLEOTIDE SEQUENCE [LARGE SCALE GENOMIC DNA]</scope>
    <source>
        <tissue evidence="4">White muscle</tissue>
    </source>
</reference>
<sequence length="161" mass="16829">MLLEAMGSDIAGCKDAKDRTPLHAAAFSGHVDCVQLILSHDAPVDTVDQSGRSALMMAAEKGRVGALEVLLSSATLSQTDRDGNTALHLACSNAKEDCVMMILEKLSDTALINATNAALQTPLHLAARSGLKKAVQELLSRGANVQTVDENAPGLRPQAPC</sequence>
<evidence type="ECO:0000256" key="1">
    <source>
        <dbReference type="ARBA" id="ARBA00022737"/>
    </source>
</evidence>
<gene>
    <name evidence="4" type="ORF">CgunFtcFv8_024252</name>
</gene>
<evidence type="ECO:0000313" key="5">
    <source>
        <dbReference type="Proteomes" id="UP001331515"/>
    </source>
</evidence>
<dbReference type="EMBL" id="JAURVH010001523">
    <property type="protein sequence ID" value="KAK5920444.1"/>
    <property type="molecule type" value="Genomic_DNA"/>
</dbReference>
<dbReference type="Proteomes" id="UP001331515">
    <property type="component" value="Unassembled WGS sequence"/>
</dbReference>
<keyword evidence="5" id="KW-1185">Reference proteome</keyword>
<dbReference type="InterPro" id="IPR002110">
    <property type="entry name" value="Ankyrin_rpt"/>
</dbReference>
<feature type="repeat" description="ANK" evidence="3">
    <location>
        <begin position="118"/>
        <end position="150"/>
    </location>
</feature>
<keyword evidence="1" id="KW-0677">Repeat</keyword>
<accession>A0AAN8DE40</accession>
<dbReference type="Gene3D" id="1.25.40.20">
    <property type="entry name" value="Ankyrin repeat-containing domain"/>
    <property type="match status" value="2"/>
</dbReference>
<name>A0AAN8DE40_CHAGU</name>
<feature type="repeat" description="ANK" evidence="3">
    <location>
        <begin position="17"/>
        <end position="49"/>
    </location>
</feature>
<dbReference type="PROSITE" id="PS50088">
    <property type="entry name" value="ANK_REPEAT"/>
    <property type="match status" value="3"/>
</dbReference>
<comment type="caution">
    <text evidence="4">The sequence shown here is derived from an EMBL/GenBank/DDBJ whole genome shotgun (WGS) entry which is preliminary data.</text>
</comment>
<keyword evidence="2 3" id="KW-0040">ANK repeat</keyword>
<proteinExistence type="predicted"/>
<dbReference type="InterPro" id="IPR036770">
    <property type="entry name" value="Ankyrin_rpt-contain_sf"/>
</dbReference>
<evidence type="ECO:0000256" key="2">
    <source>
        <dbReference type="ARBA" id="ARBA00023043"/>
    </source>
</evidence>
<dbReference type="PROSITE" id="PS50297">
    <property type="entry name" value="ANK_REP_REGION"/>
    <property type="match status" value="2"/>
</dbReference>
<organism evidence="4 5">
    <name type="scientific">Champsocephalus gunnari</name>
    <name type="common">Mackerel icefish</name>
    <dbReference type="NCBI Taxonomy" id="52237"/>
    <lineage>
        <taxon>Eukaryota</taxon>
        <taxon>Metazoa</taxon>
        <taxon>Chordata</taxon>
        <taxon>Craniata</taxon>
        <taxon>Vertebrata</taxon>
        <taxon>Euteleostomi</taxon>
        <taxon>Actinopterygii</taxon>
        <taxon>Neopterygii</taxon>
        <taxon>Teleostei</taxon>
        <taxon>Neoteleostei</taxon>
        <taxon>Acanthomorphata</taxon>
        <taxon>Eupercaria</taxon>
        <taxon>Perciformes</taxon>
        <taxon>Notothenioidei</taxon>
        <taxon>Channichthyidae</taxon>
        <taxon>Champsocephalus</taxon>
    </lineage>
</organism>
<evidence type="ECO:0000256" key="3">
    <source>
        <dbReference type="PROSITE-ProRule" id="PRU00023"/>
    </source>
</evidence>
<dbReference type="PRINTS" id="PR01415">
    <property type="entry name" value="ANKYRIN"/>
</dbReference>
<dbReference type="AlphaFoldDB" id="A0AAN8DE40"/>
<evidence type="ECO:0000313" key="4">
    <source>
        <dbReference type="EMBL" id="KAK5920444.1"/>
    </source>
</evidence>
<dbReference type="PANTHER" id="PTHR24198">
    <property type="entry name" value="ANKYRIN REPEAT AND PROTEIN KINASE DOMAIN-CONTAINING PROTEIN"/>
    <property type="match status" value="1"/>
</dbReference>
<dbReference type="SMART" id="SM00248">
    <property type="entry name" value="ANK"/>
    <property type="match status" value="4"/>
</dbReference>